<name>A0A1V1NRD1_9BACT</name>
<dbReference type="AlphaFoldDB" id="A0A1V1NRD1"/>
<sequence>MAPLFAAKALDPRCMKAANNLAIVFKNLGSLSIARQMVESVLLAEPENYRAKQHMKCLDFFENKLLTDGKTQEI</sequence>
<evidence type="ECO:0000313" key="1">
    <source>
        <dbReference type="EMBL" id="ETR65127.1"/>
    </source>
</evidence>
<organism evidence="1 2">
    <name type="scientific">Candidatus Magnetoglobus multicellularis str. Araruama</name>
    <dbReference type="NCBI Taxonomy" id="890399"/>
    <lineage>
        <taxon>Bacteria</taxon>
        <taxon>Pseudomonadati</taxon>
        <taxon>Thermodesulfobacteriota</taxon>
        <taxon>Desulfobacteria</taxon>
        <taxon>Desulfobacterales</taxon>
        <taxon>Desulfobacteraceae</taxon>
        <taxon>Candidatus Magnetoglobus</taxon>
    </lineage>
</organism>
<accession>A0A1V1NRD1</accession>
<dbReference type="EMBL" id="ATBP01003184">
    <property type="protein sequence ID" value="ETR65127.1"/>
    <property type="molecule type" value="Genomic_DNA"/>
</dbReference>
<reference evidence="2" key="1">
    <citation type="submission" date="2012-11" db="EMBL/GenBank/DDBJ databases">
        <authorList>
            <person name="Lucero-Rivera Y.E."/>
            <person name="Tovar-Ramirez D."/>
        </authorList>
    </citation>
    <scope>NUCLEOTIDE SEQUENCE [LARGE SCALE GENOMIC DNA]</scope>
    <source>
        <strain evidence="2">Araruama</strain>
    </source>
</reference>
<dbReference type="SUPFAM" id="SSF48452">
    <property type="entry name" value="TPR-like"/>
    <property type="match status" value="1"/>
</dbReference>
<proteinExistence type="predicted"/>
<protein>
    <submittedName>
        <fullName evidence="1">Uncharacterized protein</fullName>
    </submittedName>
</protein>
<gene>
    <name evidence="1" type="ORF">OMM_14779</name>
</gene>
<evidence type="ECO:0000313" key="2">
    <source>
        <dbReference type="Proteomes" id="UP000189670"/>
    </source>
</evidence>
<dbReference type="Proteomes" id="UP000189670">
    <property type="component" value="Unassembled WGS sequence"/>
</dbReference>
<dbReference type="InterPro" id="IPR011990">
    <property type="entry name" value="TPR-like_helical_dom_sf"/>
</dbReference>
<comment type="caution">
    <text evidence="1">The sequence shown here is derived from an EMBL/GenBank/DDBJ whole genome shotgun (WGS) entry which is preliminary data.</text>
</comment>